<gene>
    <name evidence="1" type="ORF">M3P05_10820</name>
</gene>
<keyword evidence="2" id="KW-1185">Reference proteome</keyword>
<dbReference type="RefSeq" id="WP_249699622.1">
    <property type="nucleotide sequence ID" value="NZ_JAMFLX010000013.1"/>
</dbReference>
<evidence type="ECO:0000313" key="2">
    <source>
        <dbReference type="Proteomes" id="UP001203338"/>
    </source>
</evidence>
<organism evidence="1 2">
    <name type="scientific">Parendozoicomonas callyspongiae</name>
    <dbReference type="NCBI Taxonomy" id="2942213"/>
    <lineage>
        <taxon>Bacteria</taxon>
        <taxon>Pseudomonadati</taxon>
        <taxon>Pseudomonadota</taxon>
        <taxon>Gammaproteobacteria</taxon>
        <taxon>Oceanospirillales</taxon>
        <taxon>Endozoicomonadaceae</taxon>
        <taxon>Parendozoicomonas</taxon>
    </lineage>
</organism>
<name>A0ABT0PI29_9GAMM</name>
<proteinExistence type="predicted"/>
<dbReference type="Proteomes" id="UP001203338">
    <property type="component" value="Unassembled WGS sequence"/>
</dbReference>
<dbReference type="EMBL" id="JAMFLX010000013">
    <property type="protein sequence ID" value="MCL6270412.1"/>
    <property type="molecule type" value="Genomic_DNA"/>
</dbReference>
<comment type="caution">
    <text evidence="1">The sequence shown here is derived from an EMBL/GenBank/DDBJ whole genome shotgun (WGS) entry which is preliminary data.</text>
</comment>
<reference evidence="1 2" key="1">
    <citation type="submission" date="2022-05" db="EMBL/GenBank/DDBJ databases">
        <authorList>
            <person name="Park J.-S."/>
        </authorList>
    </citation>
    <scope>NUCLEOTIDE SEQUENCE [LARGE SCALE GENOMIC DNA]</scope>
    <source>
        <strain evidence="1 2">2012CJ34-2</strain>
    </source>
</reference>
<accession>A0ABT0PI29</accession>
<sequence>MNLDYTAGAPHVRQSGELDVKATEIEIFSVEPDEIIAGTPEGYSCTPQKNSLEERSCTYHQPTVHADISKSINEKMRQFISSLDHNTILEGLTCLELPITDQNGRIFHTISTFRCTQESNIERTLNDLDKDKLGFFILNKTLPGNKFKLKLVLYSNESPDLNKRKSLDGEGLGAECCEFFSLSFVIHFNKESDHAKVIKSAANVKPFFREKGVYTTTCLNTLKIIQFFLGNKTTLFDTGIATHIGEVRFGFPLDDYALIDGRPLRDVDPATLSKDDISGIYRKDEKSSDFKGVSLDSTEAFAPKSEVLLGNLISQHRLRYRLSQGSFGSKSRGYNNLHPYYGYAASFTEILP</sequence>
<protein>
    <submittedName>
        <fullName evidence="1">Uncharacterized protein</fullName>
    </submittedName>
</protein>
<evidence type="ECO:0000313" key="1">
    <source>
        <dbReference type="EMBL" id="MCL6270412.1"/>
    </source>
</evidence>